<evidence type="ECO:0000256" key="11">
    <source>
        <dbReference type="ARBA" id="ARBA00023201"/>
    </source>
</evidence>
<comment type="subcellular location">
    <subcellularLocation>
        <location evidence="1">Cell membrane</location>
        <topology evidence="1">Multi-pass membrane protein</topology>
    </subcellularLocation>
</comment>
<keyword evidence="4" id="KW-1003">Cell membrane</keyword>
<keyword evidence="10 12" id="KW-0472">Membrane</keyword>
<evidence type="ECO:0000256" key="8">
    <source>
        <dbReference type="ARBA" id="ARBA00023053"/>
    </source>
</evidence>
<keyword evidence="7 12" id="KW-1133">Transmembrane helix</keyword>
<feature type="transmembrane region" description="Helical" evidence="12">
    <location>
        <begin position="42"/>
        <end position="64"/>
    </location>
</feature>
<accession>A0A382UNP0</accession>
<name>A0A382UNP0_9ZZZZ</name>
<gene>
    <name evidence="13" type="ORF">METZ01_LOCUS388145</name>
</gene>
<keyword evidence="8" id="KW-0915">Sodium</keyword>
<proteinExistence type="inferred from homology"/>
<evidence type="ECO:0000256" key="7">
    <source>
        <dbReference type="ARBA" id="ARBA00022989"/>
    </source>
</evidence>
<evidence type="ECO:0008006" key="14">
    <source>
        <dbReference type="Google" id="ProtNLM"/>
    </source>
</evidence>
<feature type="transmembrane region" description="Helical" evidence="12">
    <location>
        <begin position="155"/>
        <end position="175"/>
    </location>
</feature>
<dbReference type="GO" id="GO:0006814">
    <property type="term" value="P:sodium ion transport"/>
    <property type="evidence" value="ECO:0007669"/>
    <property type="project" value="UniProtKB-KW"/>
</dbReference>
<dbReference type="GO" id="GO:0015293">
    <property type="term" value="F:symporter activity"/>
    <property type="evidence" value="ECO:0007669"/>
    <property type="project" value="UniProtKB-KW"/>
</dbReference>
<comment type="similarity">
    <text evidence="2">Belongs to the sodium:solute symporter (SSF) (TC 2.A.21) family.</text>
</comment>
<feature type="transmembrane region" description="Helical" evidence="12">
    <location>
        <begin position="208"/>
        <end position="235"/>
    </location>
</feature>
<keyword evidence="6" id="KW-0769">Symport</keyword>
<dbReference type="InterPro" id="IPR050277">
    <property type="entry name" value="Sodium:Solute_Symporter"/>
</dbReference>
<evidence type="ECO:0000256" key="9">
    <source>
        <dbReference type="ARBA" id="ARBA00023065"/>
    </source>
</evidence>
<feature type="non-terminal residue" evidence="13">
    <location>
        <position position="291"/>
    </location>
</feature>
<protein>
    <recommendedName>
        <fullName evidence="14">Amino acid permease/ SLC12A domain-containing protein</fullName>
    </recommendedName>
</protein>
<dbReference type="GO" id="GO:0005886">
    <property type="term" value="C:plasma membrane"/>
    <property type="evidence" value="ECO:0007669"/>
    <property type="project" value="UniProtKB-SubCell"/>
</dbReference>
<reference evidence="13" key="1">
    <citation type="submission" date="2018-05" db="EMBL/GenBank/DDBJ databases">
        <authorList>
            <person name="Lanie J.A."/>
            <person name="Ng W.-L."/>
            <person name="Kazmierczak K.M."/>
            <person name="Andrzejewski T.M."/>
            <person name="Davidsen T.M."/>
            <person name="Wayne K.J."/>
            <person name="Tettelin H."/>
            <person name="Glass J.I."/>
            <person name="Rusch D."/>
            <person name="Podicherti R."/>
            <person name="Tsui H.-C.T."/>
            <person name="Winkler M.E."/>
        </authorList>
    </citation>
    <scope>NUCLEOTIDE SEQUENCE</scope>
</reference>
<evidence type="ECO:0000256" key="5">
    <source>
        <dbReference type="ARBA" id="ARBA00022692"/>
    </source>
</evidence>
<dbReference type="PROSITE" id="PS50283">
    <property type="entry name" value="NA_SOLUT_SYMP_3"/>
    <property type="match status" value="1"/>
</dbReference>
<feature type="transmembrane region" description="Helical" evidence="12">
    <location>
        <begin position="256"/>
        <end position="274"/>
    </location>
</feature>
<evidence type="ECO:0000256" key="4">
    <source>
        <dbReference type="ARBA" id="ARBA00022475"/>
    </source>
</evidence>
<evidence type="ECO:0000256" key="3">
    <source>
        <dbReference type="ARBA" id="ARBA00022448"/>
    </source>
</evidence>
<dbReference type="AlphaFoldDB" id="A0A382UNP0"/>
<evidence type="ECO:0000256" key="12">
    <source>
        <dbReference type="SAM" id="Phobius"/>
    </source>
</evidence>
<keyword evidence="5 12" id="KW-0812">Transmembrane</keyword>
<dbReference type="InterPro" id="IPR038377">
    <property type="entry name" value="Na/Glc_symporter_sf"/>
</dbReference>
<sequence length="291" mass="30754">GDLFHVLTDGLISVELGMLALSTVVVIYVASGGLRSVAYVDCVQCILLALGIVILGCITVHFAGGWEGFKIGISKIVFQDIATKTGITPDGFSSKVALPGSIQFVSSGSKSVGGPWTGIMCMTYMFALMGIQSSPAFSMWSFANKTSRAFRWQQVVASSLIIGIILFTFTIFQGLGGHILESNGILQNTTDKNLVPQLINLMSSSAPWLVGLLAVCALAAMQSTGAAYMSTFSGMVTRDVFRHYFSKDASDKTQKFFGRIFVIIVAGAALIVAAKSTQAIVMLGGLAVAYG</sequence>
<evidence type="ECO:0000313" key="13">
    <source>
        <dbReference type="EMBL" id="SVD35291.1"/>
    </source>
</evidence>
<organism evidence="13">
    <name type="scientific">marine metagenome</name>
    <dbReference type="NCBI Taxonomy" id="408172"/>
    <lineage>
        <taxon>unclassified sequences</taxon>
        <taxon>metagenomes</taxon>
        <taxon>ecological metagenomes</taxon>
    </lineage>
</organism>
<keyword evidence="9" id="KW-0406">Ion transport</keyword>
<dbReference type="InterPro" id="IPR001734">
    <property type="entry name" value="Na/solute_symporter"/>
</dbReference>
<evidence type="ECO:0000256" key="10">
    <source>
        <dbReference type="ARBA" id="ARBA00023136"/>
    </source>
</evidence>
<evidence type="ECO:0000256" key="2">
    <source>
        <dbReference type="ARBA" id="ARBA00006434"/>
    </source>
</evidence>
<dbReference type="Pfam" id="PF00474">
    <property type="entry name" value="SSF"/>
    <property type="match status" value="1"/>
</dbReference>
<dbReference type="PANTHER" id="PTHR48086:SF3">
    <property type="entry name" value="SODIUM_PROLINE SYMPORTER"/>
    <property type="match status" value="1"/>
</dbReference>
<dbReference type="EMBL" id="UINC01145264">
    <property type="protein sequence ID" value="SVD35291.1"/>
    <property type="molecule type" value="Genomic_DNA"/>
</dbReference>
<dbReference type="Gene3D" id="1.20.1730.10">
    <property type="entry name" value="Sodium/glucose cotransporter"/>
    <property type="match status" value="1"/>
</dbReference>
<keyword evidence="3" id="KW-0813">Transport</keyword>
<dbReference type="PANTHER" id="PTHR48086">
    <property type="entry name" value="SODIUM/PROLINE SYMPORTER-RELATED"/>
    <property type="match status" value="1"/>
</dbReference>
<feature type="transmembrane region" description="Helical" evidence="12">
    <location>
        <begin position="116"/>
        <end position="143"/>
    </location>
</feature>
<evidence type="ECO:0000256" key="6">
    <source>
        <dbReference type="ARBA" id="ARBA00022847"/>
    </source>
</evidence>
<feature type="transmembrane region" description="Helical" evidence="12">
    <location>
        <begin position="12"/>
        <end position="30"/>
    </location>
</feature>
<evidence type="ECO:0000256" key="1">
    <source>
        <dbReference type="ARBA" id="ARBA00004651"/>
    </source>
</evidence>
<feature type="non-terminal residue" evidence="13">
    <location>
        <position position="1"/>
    </location>
</feature>
<keyword evidence="11" id="KW-0739">Sodium transport</keyword>